<dbReference type="PANTHER" id="PTHR39189:SF1">
    <property type="entry name" value="UPF0173 METAL-DEPENDENT HYDROLASE YTKL"/>
    <property type="match status" value="1"/>
</dbReference>
<dbReference type="EMBL" id="PCRO01000013">
    <property type="protein sequence ID" value="PIP23001.1"/>
    <property type="molecule type" value="Genomic_DNA"/>
</dbReference>
<dbReference type="Gene3D" id="3.60.15.10">
    <property type="entry name" value="Ribonuclease Z/Hydroxyacylglutathione hydrolase-like"/>
    <property type="match status" value="1"/>
</dbReference>
<dbReference type="Pfam" id="PF13483">
    <property type="entry name" value="Lactamase_B_3"/>
    <property type="match status" value="1"/>
</dbReference>
<accession>A0A2G9YX16</accession>
<protein>
    <recommendedName>
        <fullName evidence="3">Lactamase</fullName>
    </recommendedName>
</protein>
<evidence type="ECO:0008006" key="3">
    <source>
        <dbReference type="Google" id="ProtNLM"/>
    </source>
</evidence>
<evidence type="ECO:0000313" key="1">
    <source>
        <dbReference type="EMBL" id="PIP23001.1"/>
    </source>
</evidence>
<dbReference type="Proteomes" id="UP000229976">
    <property type="component" value="Unassembled WGS sequence"/>
</dbReference>
<dbReference type="PANTHER" id="PTHR39189">
    <property type="entry name" value="UPF0173 METAL-DEPENDENT HYDROLASE YTKL"/>
    <property type="match status" value="1"/>
</dbReference>
<comment type="caution">
    <text evidence="1">The sequence shown here is derived from an EMBL/GenBank/DDBJ whole genome shotgun (WGS) entry which is preliminary data.</text>
</comment>
<proteinExistence type="predicted"/>
<name>A0A2G9YX16_9BACT</name>
<sequence>MNINWCGQSCFKISVKDKDTPATIIINPFSEETGLKLPKLEGDILLVSKKAPDYNNTGKVAGPARNASHSDAGGNPFLVNGPGEYEIKKIFIQGIVAGDGTTIYVIDAEDIRICLLAGLSQKQLDEEQLETVGDVDILLIPVGGGEVISAKEALEIMSQIEPSITIPIHYDLPKLNSKLDKLEEFLKAIGVKSIAPIDSFSIKKKDISKEEAKIIVLNA</sequence>
<reference evidence="1 2" key="1">
    <citation type="submission" date="2017-09" db="EMBL/GenBank/DDBJ databases">
        <title>Depth-based differentiation of microbial function through sediment-hosted aquifers and enrichment of novel symbionts in the deep terrestrial subsurface.</title>
        <authorList>
            <person name="Probst A.J."/>
            <person name="Ladd B."/>
            <person name="Jarett J.K."/>
            <person name="Geller-Mcgrath D.E."/>
            <person name="Sieber C.M."/>
            <person name="Emerson J.B."/>
            <person name="Anantharaman K."/>
            <person name="Thomas B.C."/>
            <person name="Malmstrom R."/>
            <person name="Stieglmeier M."/>
            <person name="Klingl A."/>
            <person name="Woyke T."/>
            <person name="Ryan C.M."/>
            <person name="Banfield J.F."/>
        </authorList>
    </citation>
    <scope>NUCLEOTIDE SEQUENCE [LARGE SCALE GENOMIC DNA]</scope>
    <source>
        <strain evidence="1">CG23_combo_of_CG06-09_8_20_14_all_39_17</strain>
    </source>
</reference>
<dbReference type="InterPro" id="IPR036866">
    <property type="entry name" value="RibonucZ/Hydroxyglut_hydro"/>
</dbReference>
<dbReference type="AlphaFoldDB" id="A0A2G9YX16"/>
<gene>
    <name evidence="1" type="ORF">COX37_01000</name>
</gene>
<dbReference type="SUPFAM" id="SSF56281">
    <property type="entry name" value="Metallo-hydrolase/oxidoreductase"/>
    <property type="match status" value="1"/>
</dbReference>
<evidence type="ECO:0000313" key="2">
    <source>
        <dbReference type="Proteomes" id="UP000229976"/>
    </source>
</evidence>
<organism evidence="1 2">
    <name type="scientific">Candidatus Nealsonbacteria bacterium CG23_combo_of_CG06-09_8_20_14_all_39_17</name>
    <dbReference type="NCBI Taxonomy" id="1974722"/>
    <lineage>
        <taxon>Bacteria</taxon>
        <taxon>Candidatus Nealsoniibacteriota</taxon>
    </lineage>
</organism>